<keyword evidence="7" id="KW-0472">Membrane</keyword>
<organism evidence="9 10">
    <name type="scientific">Anaeromicropila herbilytica</name>
    <dbReference type="NCBI Taxonomy" id="2785025"/>
    <lineage>
        <taxon>Bacteria</taxon>
        <taxon>Bacillati</taxon>
        <taxon>Bacillota</taxon>
        <taxon>Clostridia</taxon>
        <taxon>Lachnospirales</taxon>
        <taxon>Lachnospiraceae</taxon>
        <taxon>Anaeromicropila</taxon>
    </lineage>
</organism>
<dbReference type="FunFam" id="3.40.50.300:FF:000016">
    <property type="entry name" value="Oligopeptide ABC transporter ATP-binding component"/>
    <property type="match status" value="1"/>
</dbReference>
<comment type="subcellular location">
    <subcellularLocation>
        <location evidence="1">Cell membrane</location>
        <topology evidence="1">Peripheral membrane protein</topology>
    </subcellularLocation>
</comment>
<dbReference type="InterPro" id="IPR050388">
    <property type="entry name" value="ABC_Ni/Peptide_Import"/>
</dbReference>
<comment type="similarity">
    <text evidence="2">Belongs to the ABC transporter superfamily.</text>
</comment>
<dbReference type="InterPro" id="IPR003439">
    <property type="entry name" value="ABC_transporter-like_ATP-bd"/>
</dbReference>
<dbReference type="PANTHER" id="PTHR43297">
    <property type="entry name" value="OLIGOPEPTIDE TRANSPORT ATP-BINDING PROTEIN APPD"/>
    <property type="match status" value="1"/>
</dbReference>
<keyword evidence="4" id="KW-1003">Cell membrane</keyword>
<dbReference type="InterPro" id="IPR003593">
    <property type="entry name" value="AAA+_ATPase"/>
</dbReference>
<dbReference type="KEGG" id="ahb:bsdtb5_34780"/>
<dbReference type="RefSeq" id="WP_271713250.1">
    <property type="nucleotide sequence ID" value="NZ_AP024169.1"/>
</dbReference>
<dbReference type="Pfam" id="PF08352">
    <property type="entry name" value="oligo_HPY"/>
    <property type="match status" value="1"/>
</dbReference>
<dbReference type="Pfam" id="PF00005">
    <property type="entry name" value="ABC_tran"/>
    <property type="match status" value="1"/>
</dbReference>
<dbReference type="Gene3D" id="3.40.50.300">
    <property type="entry name" value="P-loop containing nucleotide triphosphate hydrolases"/>
    <property type="match status" value="1"/>
</dbReference>
<keyword evidence="5" id="KW-0547">Nucleotide-binding</keyword>
<keyword evidence="6 9" id="KW-0067">ATP-binding</keyword>
<evidence type="ECO:0000256" key="7">
    <source>
        <dbReference type="ARBA" id="ARBA00023136"/>
    </source>
</evidence>
<evidence type="ECO:0000256" key="1">
    <source>
        <dbReference type="ARBA" id="ARBA00004202"/>
    </source>
</evidence>
<evidence type="ECO:0000313" key="10">
    <source>
        <dbReference type="Proteomes" id="UP000595897"/>
    </source>
</evidence>
<dbReference type="Proteomes" id="UP000595897">
    <property type="component" value="Chromosome"/>
</dbReference>
<dbReference type="InterPro" id="IPR013563">
    <property type="entry name" value="Oligopep_ABC_C"/>
</dbReference>
<dbReference type="GO" id="GO:0015833">
    <property type="term" value="P:peptide transport"/>
    <property type="evidence" value="ECO:0007669"/>
    <property type="project" value="InterPro"/>
</dbReference>
<dbReference type="SMART" id="SM00382">
    <property type="entry name" value="AAA"/>
    <property type="match status" value="1"/>
</dbReference>
<sequence>MNHLLSVKDLEVSFYKESKEIRAVKGVNFHIEEGEIYGIVGESGSGKSVATKSILRLGPDNCKIKNGEILFEGDNILEKNNRELRKIRGNEISIIFQDSLTSLNPVYTIGDKLVELIRRNQKISKSDAKKRAIELLDIVGIADSKSHLKSYPHELSGGMRQRVMIAMAISSNPKIIIADEPTTALDVTIQKQILYLLKDLQKKLHTSIILITHDLGVVAQMCSRIAVMCAGYIVEEGTTEDIFYHPSHPYTKALIASVPKAGRTLERFIEKTITEEENENLCPFFSRCSYAIEKCRLALPDNYLENDKHSVRCYVRGEKLGE</sequence>
<accession>A0A7R7IFI5</accession>
<reference evidence="9 10" key="1">
    <citation type="submission" date="2020-11" db="EMBL/GenBank/DDBJ databases">
        <title>Draft genome sequencing of a Lachnospiraceae strain isolated from anoxic soil subjected to BSD treatment.</title>
        <authorList>
            <person name="Uek A."/>
            <person name="Tonouchi A."/>
        </authorList>
    </citation>
    <scope>NUCLEOTIDE SEQUENCE [LARGE SCALE GENOMIC DNA]</scope>
    <source>
        <strain evidence="9 10">TB5</strain>
    </source>
</reference>
<evidence type="ECO:0000259" key="8">
    <source>
        <dbReference type="PROSITE" id="PS50893"/>
    </source>
</evidence>
<evidence type="ECO:0000256" key="5">
    <source>
        <dbReference type="ARBA" id="ARBA00022741"/>
    </source>
</evidence>
<evidence type="ECO:0000256" key="6">
    <source>
        <dbReference type="ARBA" id="ARBA00022840"/>
    </source>
</evidence>
<feature type="domain" description="ABC transporter" evidence="8">
    <location>
        <begin position="7"/>
        <end position="255"/>
    </location>
</feature>
<dbReference type="InterPro" id="IPR017871">
    <property type="entry name" value="ABC_transporter-like_CS"/>
</dbReference>
<evidence type="ECO:0000256" key="3">
    <source>
        <dbReference type="ARBA" id="ARBA00022448"/>
    </source>
</evidence>
<dbReference type="NCBIfam" id="TIGR01727">
    <property type="entry name" value="oligo_HPY"/>
    <property type="match status" value="1"/>
</dbReference>
<evidence type="ECO:0000256" key="4">
    <source>
        <dbReference type="ARBA" id="ARBA00022475"/>
    </source>
</evidence>
<keyword evidence="3" id="KW-0813">Transport</keyword>
<dbReference type="CDD" id="cd03257">
    <property type="entry name" value="ABC_NikE_OppD_transporters"/>
    <property type="match status" value="1"/>
</dbReference>
<dbReference type="GO" id="GO:0005524">
    <property type="term" value="F:ATP binding"/>
    <property type="evidence" value="ECO:0007669"/>
    <property type="project" value="UniProtKB-KW"/>
</dbReference>
<evidence type="ECO:0000313" key="9">
    <source>
        <dbReference type="EMBL" id="BCN32183.1"/>
    </source>
</evidence>
<dbReference type="PROSITE" id="PS50893">
    <property type="entry name" value="ABC_TRANSPORTER_2"/>
    <property type="match status" value="1"/>
</dbReference>
<name>A0A7R7IFI5_9FIRM</name>
<dbReference type="EMBL" id="AP024169">
    <property type="protein sequence ID" value="BCN32183.1"/>
    <property type="molecule type" value="Genomic_DNA"/>
</dbReference>
<dbReference type="SUPFAM" id="SSF52540">
    <property type="entry name" value="P-loop containing nucleoside triphosphate hydrolases"/>
    <property type="match status" value="1"/>
</dbReference>
<dbReference type="PANTHER" id="PTHR43297:SF2">
    <property type="entry name" value="DIPEPTIDE TRANSPORT ATP-BINDING PROTEIN DPPD"/>
    <property type="match status" value="1"/>
</dbReference>
<dbReference type="InterPro" id="IPR027417">
    <property type="entry name" value="P-loop_NTPase"/>
</dbReference>
<dbReference type="GO" id="GO:0005886">
    <property type="term" value="C:plasma membrane"/>
    <property type="evidence" value="ECO:0007669"/>
    <property type="project" value="UniProtKB-SubCell"/>
</dbReference>
<dbReference type="GO" id="GO:0016887">
    <property type="term" value="F:ATP hydrolysis activity"/>
    <property type="evidence" value="ECO:0007669"/>
    <property type="project" value="InterPro"/>
</dbReference>
<gene>
    <name evidence="9" type="primary">oppD_2</name>
    <name evidence="9" type="ORF">bsdtb5_34780</name>
</gene>
<dbReference type="AlphaFoldDB" id="A0A7R7IFI5"/>
<proteinExistence type="inferred from homology"/>
<keyword evidence="10" id="KW-1185">Reference proteome</keyword>
<dbReference type="PROSITE" id="PS00211">
    <property type="entry name" value="ABC_TRANSPORTER_1"/>
    <property type="match status" value="1"/>
</dbReference>
<evidence type="ECO:0000256" key="2">
    <source>
        <dbReference type="ARBA" id="ARBA00005417"/>
    </source>
</evidence>
<protein>
    <submittedName>
        <fullName evidence="9">Peptide ABC transporter ATP-binding protein</fullName>
    </submittedName>
</protein>